<dbReference type="GO" id="GO:0042276">
    <property type="term" value="P:error-prone translesion synthesis"/>
    <property type="evidence" value="ECO:0007669"/>
    <property type="project" value="InterPro"/>
</dbReference>
<evidence type="ECO:0000256" key="3">
    <source>
        <dbReference type="ARBA" id="ARBA00022932"/>
    </source>
</evidence>
<keyword evidence="3" id="KW-0239">DNA-directed DNA polymerase</keyword>
<keyword evidence="3" id="KW-0548">Nucleotidyltransferase</keyword>
<proteinExistence type="inferred from homology"/>
<protein>
    <recommendedName>
        <fullName evidence="4">DNA-directed primase/polymerase protein</fullName>
        <ecNumber evidence="6">2.7.7.102</ecNumber>
        <ecNumber evidence="2">2.7.7.7</ecNumber>
    </recommendedName>
</protein>
<comment type="caution">
    <text evidence="8">The sequence shown here is derived from an EMBL/GenBank/DDBJ whole genome shotgun (WGS) entry which is preliminary data.</text>
</comment>
<dbReference type="Proteomes" id="UP000663855">
    <property type="component" value="Unassembled WGS sequence"/>
</dbReference>
<dbReference type="PANTHER" id="PTHR31399">
    <property type="entry name" value="DNA-DIRECTED PRIMASE / POLYMERASE PROTEIN"/>
    <property type="match status" value="1"/>
</dbReference>
<evidence type="ECO:0000256" key="4">
    <source>
        <dbReference type="ARBA" id="ARBA00026139"/>
    </source>
</evidence>
<dbReference type="GO" id="GO:0003887">
    <property type="term" value="F:DNA-directed DNA polymerase activity"/>
    <property type="evidence" value="ECO:0007669"/>
    <property type="project" value="UniProtKB-KW"/>
</dbReference>
<evidence type="ECO:0000313" key="10">
    <source>
        <dbReference type="Proteomes" id="UP000663855"/>
    </source>
</evidence>
<evidence type="ECO:0000256" key="7">
    <source>
        <dbReference type="ARBA" id="ARBA00047303"/>
    </source>
</evidence>
<evidence type="ECO:0000256" key="2">
    <source>
        <dbReference type="ARBA" id="ARBA00012417"/>
    </source>
</evidence>
<keyword evidence="3" id="KW-0808">Transferase</keyword>
<evidence type="ECO:0000256" key="6">
    <source>
        <dbReference type="ARBA" id="ARBA00044768"/>
    </source>
</evidence>
<organism evidence="8 10">
    <name type="scientific">Rotaria magnacalcarata</name>
    <dbReference type="NCBI Taxonomy" id="392030"/>
    <lineage>
        <taxon>Eukaryota</taxon>
        <taxon>Metazoa</taxon>
        <taxon>Spiralia</taxon>
        <taxon>Gnathifera</taxon>
        <taxon>Rotifera</taxon>
        <taxon>Eurotatoria</taxon>
        <taxon>Bdelloidea</taxon>
        <taxon>Philodinida</taxon>
        <taxon>Philodinidae</taxon>
        <taxon>Rotaria</taxon>
    </lineage>
</organism>
<evidence type="ECO:0000313" key="8">
    <source>
        <dbReference type="EMBL" id="CAF1352581.1"/>
    </source>
</evidence>
<evidence type="ECO:0000256" key="5">
    <source>
        <dbReference type="ARBA" id="ARBA00044677"/>
    </source>
</evidence>
<evidence type="ECO:0000313" key="9">
    <source>
        <dbReference type="EMBL" id="CAF3987544.1"/>
    </source>
</evidence>
<dbReference type="GO" id="GO:0005759">
    <property type="term" value="C:mitochondrial matrix"/>
    <property type="evidence" value="ECO:0007669"/>
    <property type="project" value="TreeGrafter"/>
</dbReference>
<comment type="similarity">
    <text evidence="1">Belongs to the eukaryotic-type primase small subunit family.</text>
</comment>
<dbReference type="GO" id="GO:0003682">
    <property type="term" value="F:chromatin binding"/>
    <property type="evidence" value="ECO:0007669"/>
    <property type="project" value="TreeGrafter"/>
</dbReference>
<evidence type="ECO:0000256" key="1">
    <source>
        <dbReference type="ARBA" id="ARBA00009762"/>
    </source>
</evidence>
<comment type="catalytic activity">
    <reaction evidence="7">
        <text>DNA(n) + a 2'-deoxyribonucleoside 5'-triphosphate = DNA(n+1) + diphosphate</text>
        <dbReference type="Rhea" id="RHEA:22508"/>
        <dbReference type="Rhea" id="RHEA-COMP:17339"/>
        <dbReference type="Rhea" id="RHEA-COMP:17340"/>
        <dbReference type="ChEBI" id="CHEBI:33019"/>
        <dbReference type="ChEBI" id="CHEBI:61560"/>
        <dbReference type="ChEBI" id="CHEBI:173112"/>
        <dbReference type="EC" id="2.7.7.7"/>
    </reaction>
    <physiologicalReaction direction="left-to-right" evidence="7">
        <dbReference type="Rhea" id="RHEA:22509"/>
    </physiologicalReaction>
</comment>
<dbReference type="EMBL" id="CAJOBH010004375">
    <property type="protein sequence ID" value="CAF3987544.1"/>
    <property type="molecule type" value="Genomic_DNA"/>
</dbReference>
<dbReference type="GO" id="GO:0005634">
    <property type="term" value="C:nucleus"/>
    <property type="evidence" value="ECO:0007669"/>
    <property type="project" value="TreeGrafter"/>
</dbReference>
<dbReference type="EC" id="2.7.7.7" evidence="2"/>
<dbReference type="EC" id="2.7.7.102" evidence="6"/>
<dbReference type="PANTHER" id="PTHR31399:SF0">
    <property type="entry name" value="DNA-DIRECTED PRIMASE_POLYMERASE PROTEIN"/>
    <property type="match status" value="1"/>
</dbReference>
<accession>A0A815HMA0</accession>
<dbReference type="InterPro" id="IPR044917">
    <property type="entry name" value="PRIMPOL"/>
</dbReference>
<dbReference type="EMBL" id="CAJNOV010009146">
    <property type="protein sequence ID" value="CAF1352581.1"/>
    <property type="molecule type" value="Genomic_DNA"/>
</dbReference>
<comment type="catalytic activity">
    <reaction evidence="5">
        <text>ssDNA + n NTP = ssDNA/pppN(pN)n-1 hybrid + (n-1) diphosphate.</text>
        <dbReference type="EC" id="2.7.7.102"/>
    </reaction>
</comment>
<dbReference type="GO" id="GO:0006264">
    <property type="term" value="P:mitochondrial DNA replication"/>
    <property type="evidence" value="ECO:0007669"/>
    <property type="project" value="TreeGrafter"/>
</dbReference>
<reference evidence="8" key="1">
    <citation type="submission" date="2021-02" db="EMBL/GenBank/DDBJ databases">
        <authorList>
            <person name="Nowell W R."/>
        </authorList>
    </citation>
    <scope>NUCLEOTIDE SEQUENCE</scope>
</reference>
<dbReference type="AlphaFoldDB" id="A0A815HMA0"/>
<dbReference type="GO" id="GO:0009411">
    <property type="term" value="P:response to UV"/>
    <property type="evidence" value="ECO:0007669"/>
    <property type="project" value="TreeGrafter"/>
</dbReference>
<sequence length="472" mass="54965">MTYVEKLLKHLFQNIIITHRLSDLTDHLSQQNLEKSHIYITIEKDNGGRQFTYLTHDQLITLYEHCPVMERSLYELIFSENQVKLYIDFEYYTNNNADIENSHIGSNCCLKILYYLFNMQINDVDKNNDCVNIALQQFLVLEASTSKKISFHFIHANPTALFENNITLGLFIKIFVHYLLSLIVKHKCLSFDVDFTLQTTTVSDLITLLTTYVTILRRHCTKCQLLSNYMTVAEISHLLVLNTRNQLTLAIDLHVYSKCQQFRLLDSVKRGKNNFLHQSTYFPFNDHSNISYIDLLKKSLVTNIKDINVPIIYLENNKFTKTLPNTIISSPTIEFNINNLNYINDYTNHILISDTNCMRSSSLNRLTVIEHATNVKSHQNDTLIKQFIPFVKKMITSNECNHGYISSCVRGNRNTDLIFFNIAGTYRYCPRIGTHHQSNTTAIIIDTKNHTYSIRCKDPNCDNRILIWNKIE</sequence>
<dbReference type="GO" id="GO:0031297">
    <property type="term" value="P:replication fork processing"/>
    <property type="evidence" value="ECO:0007669"/>
    <property type="project" value="TreeGrafter"/>
</dbReference>
<gene>
    <name evidence="9" type="ORF">BYL167_LOCUS12960</name>
    <name evidence="8" type="ORF">CJN711_LOCUS19501</name>
</gene>
<dbReference type="Proteomes" id="UP000681967">
    <property type="component" value="Unassembled WGS sequence"/>
</dbReference>
<name>A0A815HMA0_9BILA</name>